<organism evidence="8 9">
    <name type="scientific">Helicobacter bilis</name>
    <dbReference type="NCBI Taxonomy" id="37372"/>
    <lineage>
        <taxon>Bacteria</taxon>
        <taxon>Pseudomonadati</taxon>
        <taxon>Campylobacterota</taxon>
        <taxon>Epsilonproteobacteria</taxon>
        <taxon>Campylobacterales</taxon>
        <taxon>Helicobacteraceae</taxon>
        <taxon>Helicobacter</taxon>
    </lineage>
</organism>
<protein>
    <recommendedName>
        <fullName evidence="4 5">Large ribosomal subunit protein uL29</fullName>
    </recommendedName>
</protein>
<sequence>MKMKYTDLKDKDLPELRQLLKDKKTELFTLRIKLKTAQLTKPSEISVVRKDIARIATAISAKLNLEENN</sequence>
<dbReference type="EMBL" id="JRPJ02000004">
    <property type="protein sequence ID" value="TLE11645.1"/>
    <property type="molecule type" value="Genomic_DNA"/>
</dbReference>
<proteinExistence type="inferred from homology"/>
<dbReference type="EMBL" id="JRPH02000007">
    <property type="protein sequence ID" value="TLE05502.1"/>
    <property type="molecule type" value="Genomic_DNA"/>
</dbReference>
<dbReference type="Pfam" id="PF00831">
    <property type="entry name" value="Ribosomal_L29"/>
    <property type="match status" value="1"/>
</dbReference>
<evidence type="ECO:0000313" key="10">
    <source>
        <dbReference type="Proteomes" id="UP000029870"/>
    </source>
</evidence>
<dbReference type="KEGG" id="hbl:XJ32_04335"/>
<evidence type="ECO:0000256" key="2">
    <source>
        <dbReference type="ARBA" id="ARBA00022980"/>
    </source>
</evidence>
<evidence type="ECO:0000256" key="3">
    <source>
        <dbReference type="ARBA" id="ARBA00023274"/>
    </source>
</evidence>
<reference evidence="8" key="3">
    <citation type="submission" date="2018-04" db="EMBL/GenBank/DDBJ databases">
        <authorList>
            <person name="Sheh A."/>
            <person name="Shen Z."/>
            <person name="Mannion A.J."/>
            <person name="Fox J.G."/>
        </authorList>
    </citation>
    <scope>NUCLEOTIDE SEQUENCE</scope>
    <source>
        <strain evidence="8">ATCC 49320</strain>
        <strain evidence="7">Missouri</strain>
    </source>
</reference>
<dbReference type="InterPro" id="IPR036049">
    <property type="entry name" value="Ribosomal_uL29_sf"/>
</dbReference>
<comment type="similarity">
    <text evidence="1 5">Belongs to the universal ribosomal protein uL29 family.</text>
</comment>
<dbReference type="CDD" id="cd00427">
    <property type="entry name" value="Ribosomal_L29_HIP"/>
    <property type="match status" value="1"/>
</dbReference>
<evidence type="ECO:0000313" key="6">
    <source>
        <dbReference type="EMBL" id="AQQ59445.1"/>
    </source>
</evidence>
<evidence type="ECO:0000256" key="4">
    <source>
        <dbReference type="ARBA" id="ARBA00035204"/>
    </source>
</evidence>
<name>A0A099UXW3_9HELI</name>
<reference evidence="9 10" key="1">
    <citation type="journal article" date="2014" name="Genome Announc.">
        <title>Draft genome sequences of eight enterohepatic helicobacter species isolated from both laboratory and wild rodents.</title>
        <authorList>
            <person name="Sheh A."/>
            <person name="Shen Z."/>
            <person name="Fox J.G."/>
        </authorList>
    </citation>
    <scope>NUCLEOTIDE SEQUENCE [LARGE SCALE GENOMIC DNA]</scope>
    <source>
        <strain evidence="8 9">ATCC 49320</strain>
        <strain evidence="7 10">Missouri</strain>
    </source>
</reference>
<dbReference type="InterPro" id="IPR001854">
    <property type="entry name" value="Ribosomal_uL29"/>
</dbReference>
<dbReference type="GO" id="GO:0006412">
    <property type="term" value="P:translation"/>
    <property type="evidence" value="ECO:0007669"/>
    <property type="project" value="UniProtKB-UniRule"/>
</dbReference>
<dbReference type="InterPro" id="IPR018254">
    <property type="entry name" value="Ribosomal_uL29_CS"/>
</dbReference>
<evidence type="ECO:0000313" key="7">
    <source>
        <dbReference type="EMBL" id="TLE05502.1"/>
    </source>
</evidence>
<dbReference type="Proteomes" id="UP000029857">
    <property type="component" value="Unassembled WGS sequence"/>
</dbReference>
<evidence type="ECO:0000313" key="11">
    <source>
        <dbReference type="Proteomes" id="UP000188298"/>
    </source>
</evidence>
<keyword evidence="2 5" id="KW-0689">Ribosomal protein</keyword>
<keyword evidence="3 5" id="KW-0687">Ribonucleoprotein</keyword>
<dbReference type="STRING" id="37372.XJ32_04335"/>
<gene>
    <name evidence="5" type="primary">rpmC</name>
    <name evidence="7" type="ORF">LS77_003285</name>
    <name evidence="8" type="ORF">LS79_001945</name>
    <name evidence="6" type="ORF">XJ32_04335</name>
</gene>
<dbReference type="InterPro" id="IPR050063">
    <property type="entry name" value="Ribosomal_protein_uL29"/>
</dbReference>
<accession>A0A099UXW3</accession>
<dbReference type="AlphaFoldDB" id="A0A099UXW3"/>
<evidence type="ECO:0000313" key="8">
    <source>
        <dbReference type="EMBL" id="TLE11645.1"/>
    </source>
</evidence>
<evidence type="ECO:0000313" key="9">
    <source>
        <dbReference type="Proteomes" id="UP000029857"/>
    </source>
</evidence>
<dbReference type="PANTHER" id="PTHR10916">
    <property type="entry name" value="60S RIBOSOMAL PROTEIN L35/50S RIBOSOMAL PROTEIN L29"/>
    <property type="match status" value="1"/>
</dbReference>
<dbReference type="Proteomes" id="UP000188298">
    <property type="component" value="Chromosome"/>
</dbReference>
<dbReference type="HAMAP" id="MF_00374">
    <property type="entry name" value="Ribosomal_uL29"/>
    <property type="match status" value="1"/>
</dbReference>
<dbReference type="GO" id="GO:0022625">
    <property type="term" value="C:cytosolic large ribosomal subunit"/>
    <property type="evidence" value="ECO:0007669"/>
    <property type="project" value="TreeGrafter"/>
</dbReference>
<evidence type="ECO:0000256" key="5">
    <source>
        <dbReference type="HAMAP-Rule" id="MF_00374"/>
    </source>
</evidence>
<dbReference type="GO" id="GO:0003735">
    <property type="term" value="F:structural constituent of ribosome"/>
    <property type="evidence" value="ECO:0007669"/>
    <property type="project" value="InterPro"/>
</dbReference>
<reference evidence="6 11" key="2">
    <citation type="submission" date="2017-02" db="EMBL/GenBank/DDBJ databases">
        <title>Whole genome sequencing of Helicobacter bilis strain AAQJH.</title>
        <authorList>
            <person name="Conlan S."/>
            <person name="Thomas P.J."/>
            <person name="Mullikin J."/>
            <person name="Palmore T.N."/>
            <person name="Frank K.M."/>
            <person name="Segre J.A."/>
        </authorList>
    </citation>
    <scope>NUCLEOTIDE SEQUENCE [LARGE SCALE GENOMIC DNA]</scope>
    <source>
        <strain evidence="6 11">AAQJH</strain>
    </source>
</reference>
<dbReference type="PANTHER" id="PTHR10916:SF0">
    <property type="entry name" value="LARGE RIBOSOMAL SUBUNIT PROTEIN UL29C"/>
    <property type="match status" value="1"/>
</dbReference>
<dbReference type="Gene3D" id="1.10.287.310">
    <property type="match status" value="1"/>
</dbReference>
<evidence type="ECO:0000256" key="1">
    <source>
        <dbReference type="ARBA" id="ARBA00009254"/>
    </source>
</evidence>
<dbReference type="NCBIfam" id="TIGR00012">
    <property type="entry name" value="L29"/>
    <property type="match status" value="1"/>
</dbReference>
<dbReference type="PROSITE" id="PS00579">
    <property type="entry name" value="RIBOSOMAL_L29"/>
    <property type="match status" value="1"/>
</dbReference>
<dbReference type="SUPFAM" id="SSF46561">
    <property type="entry name" value="Ribosomal protein L29 (L29p)"/>
    <property type="match status" value="1"/>
</dbReference>
<dbReference type="EMBL" id="CP019645">
    <property type="protein sequence ID" value="AQQ59445.1"/>
    <property type="molecule type" value="Genomic_DNA"/>
</dbReference>
<dbReference type="Proteomes" id="UP000029870">
    <property type="component" value="Unassembled WGS sequence"/>
</dbReference>